<dbReference type="PANTHER" id="PTHR42770:SF16">
    <property type="entry name" value="AMINO ACID PERMEASE"/>
    <property type="match status" value="1"/>
</dbReference>
<protein>
    <submittedName>
        <fullName evidence="7">APC family permease</fullName>
    </submittedName>
</protein>
<dbReference type="PANTHER" id="PTHR42770">
    <property type="entry name" value="AMINO ACID TRANSPORTER-RELATED"/>
    <property type="match status" value="1"/>
</dbReference>
<name>A0ABU4L8Q4_9ACTN</name>
<keyword evidence="8" id="KW-1185">Reference proteome</keyword>
<feature type="transmembrane region" description="Helical" evidence="6">
    <location>
        <begin position="47"/>
        <end position="67"/>
    </location>
</feature>
<keyword evidence="2" id="KW-1003">Cell membrane</keyword>
<feature type="transmembrane region" description="Helical" evidence="6">
    <location>
        <begin position="20"/>
        <end position="41"/>
    </location>
</feature>
<dbReference type="InterPro" id="IPR002293">
    <property type="entry name" value="AA/rel_permease1"/>
</dbReference>
<gene>
    <name evidence="7" type="ORF">PV517_22380</name>
</gene>
<dbReference type="RefSeq" id="WP_218781464.1">
    <property type="nucleotide sequence ID" value="NZ_JAGJBZ010000002.1"/>
</dbReference>
<evidence type="ECO:0000313" key="8">
    <source>
        <dbReference type="Proteomes" id="UP001271723"/>
    </source>
</evidence>
<evidence type="ECO:0000256" key="5">
    <source>
        <dbReference type="ARBA" id="ARBA00023136"/>
    </source>
</evidence>
<proteinExistence type="predicted"/>
<evidence type="ECO:0000313" key="7">
    <source>
        <dbReference type="EMBL" id="MDX2911423.1"/>
    </source>
</evidence>
<sequence length="471" mass="49659">MDQPRRLQGNMGVGELAMSVLAFSAPLTTVAGFIPVLLMFGGKTGPAIYIVATVVLLAFCVGFTLMGRTVANPGGFYAFVTQGLGRPAGLGGAFLATFGYFMIGFFAPPFFAITVQSYVEKNLGGPHIAWGWYAVAIVAVTTALAYRRIDLSAKVLTVVMVLEVVVVVVFDIASFTHGAPAGTGGASLALPWVTDPNIGLALLFVVGNFFGFEATVIFREEVKDPDRTIPRATYLSVAGIGVFYALAAWAYLAFTGADEAQAVATANLGGLFTDSMTAMVGKTVMDVVTVLLMTSILASMLSIHNVAARYLHSLGTDGVVPTALGKVHVRHGSPYVAASLIGVLWAIGVVLFVALGSDPNVLYARASGIGSLAILLLLFAASVAVFCYFRRNPSSEPVWKTTVAPLVSAAGVGVVAYLAVTNYADLLGGSGFVTSFFLFFTFALFAVGMVHARVLRSRRPEVYQRIGRQEL</sequence>
<keyword evidence="4 6" id="KW-1133">Transmembrane helix</keyword>
<keyword evidence="5 6" id="KW-0472">Membrane</keyword>
<dbReference type="EMBL" id="JARAVY010000008">
    <property type="protein sequence ID" value="MDX2911423.1"/>
    <property type="molecule type" value="Genomic_DNA"/>
</dbReference>
<evidence type="ECO:0000256" key="6">
    <source>
        <dbReference type="SAM" id="Phobius"/>
    </source>
</evidence>
<feature type="transmembrane region" description="Helical" evidence="6">
    <location>
        <begin position="401"/>
        <end position="420"/>
    </location>
</feature>
<evidence type="ECO:0000256" key="4">
    <source>
        <dbReference type="ARBA" id="ARBA00022989"/>
    </source>
</evidence>
<reference evidence="7 8" key="1">
    <citation type="journal article" date="2023" name="Microb. Genom.">
        <title>Mesoterricola silvestris gen. nov., sp. nov., Mesoterricola sediminis sp. nov., Geothrix oryzae sp. nov., Geothrix edaphica sp. nov., Geothrix rubra sp. nov., and Geothrix limicola sp. nov., six novel members of Acidobacteriota isolated from soils.</title>
        <authorList>
            <person name="Weisberg A.J."/>
            <person name="Pearce E."/>
            <person name="Kramer C.G."/>
            <person name="Chang J.H."/>
            <person name="Clarke C.R."/>
        </authorList>
    </citation>
    <scope>NUCLEOTIDE SEQUENCE [LARGE SCALE GENOMIC DNA]</scope>
    <source>
        <strain evidence="7 8">NRRL_B-2795</strain>
    </source>
</reference>
<dbReference type="Proteomes" id="UP001271723">
    <property type="component" value="Unassembled WGS sequence"/>
</dbReference>
<organism evidence="7 8">
    <name type="scientific">Streptomyces griseiscabiei</name>
    <dbReference type="NCBI Taxonomy" id="2993540"/>
    <lineage>
        <taxon>Bacteria</taxon>
        <taxon>Bacillati</taxon>
        <taxon>Actinomycetota</taxon>
        <taxon>Actinomycetes</taxon>
        <taxon>Kitasatosporales</taxon>
        <taxon>Streptomycetaceae</taxon>
        <taxon>Streptomyces</taxon>
    </lineage>
</organism>
<dbReference type="PIRSF" id="PIRSF006060">
    <property type="entry name" value="AA_transporter"/>
    <property type="match status" value="1"/>
</dbReference>
<feature type="transmembrane region" description="Helical" evidence="6">
    <location>
        <begin position="158"/>
        <end position="178"/>
    </location>
</feature>
<keyword evidence="3 6" id="KW-0812">Transmembrane</keyword>
<feature type="transmembrane region" description="Helical" evidence="6">
    <location>
        <begin position="232"/>
        <end position="252"/>
    </location>
</feature>
<evidence type="ECO:0000256" key="3">
    <source>
        <dbReference type="ARBA" id="ARBA00022692"/>
    </source>
</evidence>
<dbReference type="InterPro" id="IPR050367">
    <property type="entry name" value="APC_superfamily"/>
</dbReference>
<feature type="transmembrane region" description="Helical" evidence="6">
    <location>
        <begin position="127"/>
        <end position="146"/>
    </location>
</feature>
<feature type="transmembrane region" description="Helical" evidence="6">
    <location>
        <begin position="88"/>
        <end position="107"/>
    </location>
</feature>
<accession>A0ABU4L8Q4</accession>
<feature type="transmembrane region" description="Helical" evidence="6">
    <location>
        <begin position="335"/>
        <end position="356"/>
    </location>
</feature>
<evidence type="ECO:0000256" key="1">
    <source>
        <dbReference type="ARBA" id="ARBA00004651"/>
    </source>
</evidence>
<feature type="transmembrane region" description="Helical" evidence="6">
    <location>
        <begin position="284"/>
        <end position="303"/>
    </location>
</feature>
<comment type="caution">
    <text evidence="7">The sequence shown here is derived from an EMBL/GenBank/DDBJ whole genome shotgun (WGS) entry which is preliminary data.</text>
</comment>
<feature type="transmembrane region" description="Helical" evidence="6">
    <location>
        <begin position="368"/>
        <end position="389"/>
    </location>
</feature>
<dbReference type="Pfam" id="PF13520">
    <property type="entry name" value="AA_permease_2"/>
    <property type="match status" value="1"/>
</dbReference>
<evidence type="ECO:0000256" key="2">
    <source>
        <dbReference type="ARBA" id="ARBA00022475"/>
    </source>
</evidence>
<feature type="transmembrane region" description="Helical" evidence="6">
    <location>
        <begin position="198"/>
        <end position="220"/>
    </location>
</feature>
<feature type="transmembrane region" description="Helical" evidence="6">
    <location>
        <begin position="432"/>
        <end position="455"/>
    </location>
</feature>
<comment type="subcellular location">
    <subcellularLocation>
        <location evidence="1">Cell membrane</location>
        <topology evidence="1">Multi-pass membrane protein</topology>
    </subcellularLocation>
</comment>